<evidence type="ECO:0000256" key="1">
    <source>
        <dbReference type="SAM" id="MobiDB-lite"/>
    </source>
</evidence>
<feature type="compositionally biased region" description="Gly residues" evidence="1">
    <location>
        <begin position="39"/>
        <end position="60"/>
    </location>
</feature>
<protein>
    <submittedName>
        <fullName evidence="3">Uncharacterized protein</fullName>
    </submittedName>
</protein>
<name>A0A1R3HFI1_9ROSI</name>
<organism evidence="3 4">
    <name type="scientific">Corchorus olitorius</name>
    <dbReference type="NCBI Taxonomy" id="93759"/>
    <lineage>
        <taxon>Eukaryota</taxon>
        <taxon>Viridiplantae</taxon>
        <taxon>Streptophyta</taxon>
        <taxon>Embryophyta</taxon>
        <taxon>Tracheophyta</taxon>
        <taxon>Spermatophyta</taxon>
        <taxon>Magnoliopsida</taxon>
        <taxon>eudicotyledons</taxon>
        <taxon>Gunneridae</taxon>
        <taxon>Pentapetalae</taxon>
        <taxon>rosids</taxon>
        <taxon>malvids</taxon>
        <taxon>Malvales</taxon>
        <taxon>Malvaceae</taxon>
        <taxon>Grewioideae</taxon>
        <taxon>Apeibeae</taxon>
        <taxon>Corchorus</taxon>
    </lineage>
</organism>
<evidence type="ECO:0000313" key="4">
    <source>
        <dbReference type="Proteomes" id="UP000187203"/>
    </source>
</evidence>
<dbReference type="AlphaFoldDB" id="A0A1R3HFI1"/>
<dbReference type="OrthoDB" id="964745at2759"/>
<dbReference type="STRING" id="93759.A0A1R3HFI1"/>
<reference evidence="4" key="1">
    <citation type="submission" date="2013-09" db="EMBL/GenBank/DDBJ databases">
        <title>Corchorus olitorius genome sequencing.</title>
        <authorList>
            <person name="Alam M."/>
            <person name="Haque M.S."/>
            <person name="Islam M.S."/>
            <person name="Emdad E.M."/>
            <person name="Islam M.M."/>
            <person name="Ahmed B."/>
            <person name="Halim A."/>
            <person name="Hossen Q.M.M."/>
            <person name="Hossain M.Z."/>
            <person name="Ahmed R."/>
            <person name="Khan M.M."/>
            <person name="Islam R."/>
            <person name="Rashid M.M."/>
            <person name="Khan S.A."/>
            <person name="Rahman M.S."/>
            <person name="Alam M."/>
            <person name="Yahiya A.S."/>
            <person name="Khan M.S."/>
            <person name="Azam M.S."/>
            <person name="Haque T."/>
            <person name="Lashkar M.Z.H."/>
            <person name="Akhand A.I."/>
            <person name="Morshed G."/>
            <person name="Roy S."/>
            <person name="Uddin K.S."/>
            <person name="Rabeya T."/>
            <person name="Hossain A.S."/>
            <person name="Chowdhury A."/>
            <person name="Snigdha A.R."/>
            <person name="Mortoza M.S."/>
            <person name="Matin S.A."/>
            <person name="Hoque S.M.E."/>
            <person name="Islam M.K."/>
            <person name="Roy D.K."/>
            <person name="Haider R."/>
            <person name="Moosa M.M."/>
            <person name="Elias S.M."/>
            <person name="Hasan A.M."/>
            <person name="Jahan S."/>
            <person name="Shafiuddin M."/>
            <person name="Mahmood N."/>
            <person name="Shommy N.S."/>
        </authorList>
    </citation>
    <scope>NUCLEOTIDE SEQUENCE [LARGE SCALE GENOMIC DNA]</scope>
    <source>
        <strain evidence="4">cv. O-4</strain>
    </source>
</reference>
<dbReference type="EMBL" id="AWUE01020279">
    <property type="protein sequence ID" value="OMO69116.1"/>
    <property type="molecule type" value="Genomic_DNA"/>
</dbReference>
<comment type="caution">
    <text evidence="3">The sequence shown here is derived from an EMBL/GenBank/DDBJ whole genome shotgun (WGS) entry which is preliminary data.</text>
</comment>
<proteinExistence type="predicted"/>
<feature type="signal peptide" evidence="2">
    <location>
        <begin position="1"/>
        <end position="25"/>
    </location>
</feature>
<keyword evidence="2" id="KW-0732">Signal</keyword>
<dbReference type="Proteomes" id="UP000187203">
    <property type="component" value="Unassembled WGS sequence"/>
</dbReference>
<sequence>MEGKAMRVNVVKTIMPFLMIALVAGQATIPTPNIPTVPGTGGGIQLPPGGAGQLPPGGAGQLPPGGVQLPPGGAGQLPPGGGMLPPGGGMLLPPIFPGDQGMFPPLLPGDDAAALFPPFIPGIGVISLPKRRCAGKCSKECQLKSKRSRLAAKFCAARCKIQCGIGRSESDVLFSYDREAQSLMDSCFDRCKNN</sequence>
<gene>
    <name evidence="3" type="ORF">COLO4_29231</name>
</gene>
<keyword evidence="4" id="KW-1185">Reference proteome</keyword>
<evidence type="ECO:0000256" key="2">
    <source>
        <dbReference type="SAM" id="SignalP"/>
    </source>
</evidence>
<feature type="chain" id="PRO_5012593717" evidence="2">
    <location>
        <begin position="26"/>
        <end position="194"/>
    </location>
</feature>
<accession>A0A1R3HFI1</accession>
<evidence type="ECO:0000313" key="3">
    <source>
        <dbReference type="EMBL" id="OMO69116.1"/>
    </source>
</evidence>
<feature type="region of interest" description="Disordered" evidence="1">
    <location>
        <begin position="38"/>
        <end position="61"/>
    </location>
</feature>